<dbReference type="InterPro" id="IPR046938">
    <property type="entry name" value="DNA_clamp_sf"/>
</dbReference>
<name>A0A1X2IXF0_9FUNG</name>
<organism evidence="1 2">
    <name type="scientific">Absidia repens</name>
    <dbReference type="NCBI Taxonomy" id="90262"/>
    <lineage>
        <taxon>Eukaryota</taxon>
        <taxon>Fungi</taxon>
        <taxon>Fungi incertae sedis</taxon>
        <taxon>Mucoromycota</taxon>
        <taxon>Mucoromycotina</taxon>
        <taxon>Mucoromycetes</taxon>
        <taxon>Mucorales</taxon>
        <taxon>Cunninghamellaceae</taxon>
        <taxon>Absidia</taxon>
    </lineage>
</organism>
<accession>A0A1X2IXF0</accession>
<dbReference type="EMBL" id="MCGE01000002">
    <property type="protein sequence ID" value="ORZ23994.1"/>
    <property type="molecule type" value="Genomic_DNA"/>
</dbReference>
<dbReference type="AlphaFoldDB" id="A0A1X2IXF0"/>
<gene>
    <name evidence="1" type="ORF">BCR42DRAFT_83543</name>
</gene>
<dbReference type="GO" id="GO:0030896">
    <property type="term" value="C:checkpoint clamp complex"/>
    <property type="evidence" value="ECO:0007669"/>
    <property type="project" value="InterPro"/>
</dbReference>
<comment type="caution">
    <text evidence="1">The sequence shown here is derived from an EMBL/GenBank/DDBJ whole genome shotgun (WGS) entry which is preliminary data.</text>
</comment>
<dbReference type="PANTHER" id="PTHR15237:SF0">
    <property type="entry name" value="CELL CYCLE CHECKPOINT CONTROL PROTEIN"/>
    <property type="match status" value="1"/>
</dbReference>
<sequence>MSFSVALPHEALKAFGYGLEALNKFGDEVNIDAKKEQLILWTVNSSITGQVVLRMSPKLFEKYTIRPSADTGSTTTSCRLLLKTLLKVFKSNQHRSSSIKQCELKLNGGPATSRTTGGLNGPEHRLYLKFMYENGMTKTNSLWYTDTDISRPLFSKNLPYSFIIDPGVFFDCIALMDNRIQDLSFLFTPSRVIIKTFWDPSIGNNSNRPMQSQFKIPSHDFTYYNVNTELVLTFSMKEFKTAVTYGIDTCDMLHAQFEEPGKPLIFTVEQRGFVIADFALMTFASNEGITQSSGLTMNNNSITTENSSKNKNENFRQMCCFLL</sequence>
<dbReference type="OrthoDB" id="60092at2759"/>
<dbReference type="GO" id="GO:0006281">
    <property type="term" value="P:DNA repair"/>
    <property type="evidence" value="ECO:0007669"/>
    <property type="project" value="TreeGrafter"/>
</dbReference>
<dbReference type="Gene3D" id="3.70.10.10">
    <property type="match status" value="1"/>
</dbReference>
<dbReference type="GO" id="GO:0071479">
    <property type="term" value="P:cellular response to ionizing radiation"/>
    <property type="evidence" value="ECO:0007669"/>
    <property type="project" value="TreeGrafter"/>
</dbReference>
<dbReference type="PANTHER" id="PTHR15237">
    <property type="entry name" value="DNA REPAIR PROTEIN RAD9"/>
    <property type="match status" value="1"/>
</dbReference>
<evidence type="ECO:0000313" key="2">
    <source>
        <dbReference type="Proteomes" id="UP000193560"/>
    </source>
</evidence>
<protein>
    <submittedName>
        <fullName evidence="1">Rad9/Ddc1</fullName>
    </submittedName>
</protein>
<dbReference type="InterPro" id="IPR007268">
    <property type="entry name" value="Rad9/Ddc1"/>
</dbReference>
<dbReference type="SUPFAM" id="SSF55979">
    <property type="entry name" value="DNA clamp"/>
    <property type="match status" value="1"/>
</dbReference>
<dbReference type="STRING" id="90262.A0A1X2IXF0"/>
<reference evidence="1 2" key="1">
    <citation type="submission" date="2016-07" db="EMBL/GenBank/DDBJ databases">
        <title>Pervasive Adenine N6-methylation of Active Genes in Fungi.</title>
        <authorList>
            <consortium name="DOE Joint Genome Institute"/>
            <person name="Mondo S.J."/>
            <person name="Dannebaum R.O."/>
            <person name="Kuo R.C."/>
            <person name="Labutti K."/>
            <person name="Haridas S."/>
            <person name="Kuo A."/>
            <person name="Salamov A."/>
            <person name="Ahrendt S.R."/>
            <person name="Lipzen A."/>
            <person name="Sullivan W."/>
            <person name="Andreopoulos W.B."/>
            <person name="Clum A."/>
            <person name="Lindquist E."/>
            <person name="Daum C."/>
            <person name="Ramamoorthy G.K."/>
            <person name="Gryganskyi A."/>
            <person name="Culley D."/>
            <person name="Magnuson J.K."/>
            <person name="James T.Y."/>
            <person name="O'Malley M.A."/>
            <person name="Stajich J.E."/>
            <person name="Spatafora J.W."/>
            <person name="Visel A."/>
            <person name="Grigoriev I.V."/>
        </authorList>
    </citation>
    <scope>NUCLEOTIDE SEQUENCE [LARGE SCALE GENOMIC DNA]</scope>
    <source>
        <strain evidence="1 2">NRRL 1336</strain>
    </source>
</reference>
<evidence type="ECO:0000313" key="1">
    <source>
        <dbReference type="EMBL" id="ORZ23994.1"/>
    </source>
</evidence>
<proteinExistence type="predicted"/>
<dbReference type="Pfam" id="PF04139">
    <property type="entry name" value="Rad9"/>
    <property type="match status" value="1"/>
</dbReference>
<dbReference type="GO" id="GO:0031573">
    <property type="term" value="P:mitotic intra-S DNA damage checkpoint signaling"/>
    <property type="evidence" value="ECO:0007669"/>
    <property type="project" value="TreeGrafter"/>
</dbReference>
<keyword evidence="2" id="KW-1185">Reference proteome</keyword>
<dbReference type="GO" id="GO:0000076">
    <property type="term" value="P:DNA replication checkpoint signaling"/>
    <property type="evidence" value="ECO:0007669"/>
    <property type="project" value="TreeGrafter"/>
</dbReference>
<dbReference type="Proteomes" id="UP000193560">
    <property type="component" value="Unassembled WGS sequence"/>
</dbReference>